<evidence type="ECO:0000313" key="3">
    <source>
        <dbReference type="Proteomes" id="UP000250235"/>
    </source>
</evidence>
<evidence type="ECO:0000313" key="2">
    <source>
        <dbReference type="EMBL" id="KZV57291.1"/>
    </source>
</evidence>
<accession>A0A2Z7DC13</accession>
<organism evidence="2 3">
    <name type="scientific">Dorcoceras hygrometricum</name>
    <dbReference type="NCBI Taxonomy" id="472368"/>
    <lineage>
        <taxon>Eukaryota</taxon>
        <taxon>Viridiplantae</taxon>
        <taxon>Streptophyta</taxon>
        <taxon>Embryophyta</taxon>
        <taxon>Tracheophyta</taxon>
        <taxon>Spermatophyta</taxon>
        <taxon>Magnoliopsida</taxon>
        <taxon>eudicotyledons</taxon>
        <taxon>Gunneridae</taxon>
        <taxon>Pentapetalae</taxon>
        <taxon>asterids</taxon>
        <taxon>lamiids</taxon>
        <taxon>Lamiales</taxon>
        <taxon>Gesneriaceae</taxon>
        <taxon>Didymocarpoideae</taxon>
        <taxon>Trichosporeae</taxon>
        <taxon>Loxocarpinae</taxon>
        <taxon>Dorcoceras</taxon>
    </lineage>
</organism>
<sequence length="153" mass="16927">MHYHNLHFLPILVLISICCKIFYAKQGDCTLHVPPFLLEIYGILQLHLHSKLSIRPQSPTVLPAESQMAELTSSGPEFIATPYLEAEIQLSSSVARSTVPFIITDLTNLRSISLDLEDEASVESSVTVVHHALDIAAKCLDAHVLFIFLPLVP</sequence>
<name>A0A2Z7DC13_9LAMI</name>
<protein>
    <submittedName>
        <fullName evidence="2">Cannabidiolic acid synthase-like 1</fullName>
    </submittedName>
</protein>
<dbReference type="Proteomes" id="UP000250235">
    <property type="component" value="Unassembled WGS sequence"/>
</dbReference>
<dbReference type="AlphaFoldDB" id="A0A2Z7DC13"/>
<gene>
    <name evidence="2" type="ORF">F511_39113</name>
</gene>
<feature type="signal peptide" evidence="1">
    <location>
        <begin position="1"/>
        <end position="24"/>
    </location>
</feature>
<reference evidence="2 3" key="1">
    <citation type="journal article" date="2015" name="Proc. Natl. Acad. Sci. U.S.A.">
        <title>The resurrection genome of Boea hygrometrica: A blueprint for survival of dehydration.</title>
        <authorList>
            <person name="Xiao L."/>
            <person name="Yang G."/>
            <person name="Zhang L."/>
            <person name="Yang X."/>
            <person name="Zhao S."/>
            <person name="Ji Z."/>
            <person name="Zhou Q."/>
            <person name="Hu M."/>
            <person name="Wang Y."/>
            <person name="Chen M."/>
            <person name="Xu Y."/>
            <person name="Jin H."/>
            <person name="Xiao X."/>
            <person name="Hu G."/>
            <person name="Bao F."/>
            <person name="Hu Y."/>
            <person name="Wan P."/>
            <person name="Li L."/>
            <person name="Deng X."/>
            <person name="Kuang T."/>
            <person name="Xiang C."/>
            <person name="Zhu J.K."/>
            <person name="Oliver M.J."/>
            <person name="He Y."/>
        </authorList>
    </citation>
    <scope>NUCLEOTIDE SEQUENCE [LARGE SCALE GENOMIC DNA]</scope>
    <source>
        <strain evidence="3">cv. XS01</strain>
    </source>
</reference>
<keyword evidence="3" id="KW-1185">Reference proteome</keyword>
<proteinExistence type="predicted"/>
<dbReference type="OrthoDB" id="407275at2759"/>
<evidence type="ECO:0000256" key="1">
    <source>
        <dbReference type="SAM" id="SignalP"/>
    </source>
</evidence>
<feature type="chain" id="PRO_5016384272" evidence="1">
    <location>
        <begin position="25"/>
        <end position="153"/>
    </location>
</feature>
<keyword evidence="1" id="KW-0732">Signal</keyword>
<dbReference type="EMBL" id="KQ987355">
    <property type="protein sequence ID" value="KZV57291.1"/>
    <property type="molecule type" value="Genomic_DNA"/>
</dbReference>